<accession>A0A9D0Z5U2</accession>
<dbReference type="Gene3D" id="3.10.290.10">
    <property type="entry name" value="RNA-binding S4 domain"/>
    <property type="match status" value="1"/>
</dbReference>
<dbReference type="SMART" id="SM00363">
    <property type="entry name" value="S4"/>
    <property type="match status" value="1"/>
</dbReference>
<dbReference type="InterPro" id="IPR036986">
    <property type="entry name" value="S4_RNA-bd_sf"/>
</dbReference>
<evidence type="ECO:0000313" key="3">
    <source>
        <dbReference type="EMBL" id="HIQ68368.1"/>
    </source>
</evidence>
<dbReference type="AlphaFoldDB" id="A0A9D0Z5U2"/>
<dbReference type="PROSITE" id="PS50889">
    <property type="entry name" value="S4"/>
    <property type="match status" value="1"/>
</dbReference>
<comment type="caution">
    <text evidence="3">The sequence shown here is derived from an EMBL/GenBank/DDBJ whole genome shotgun (WGS) entry which is preliminary data.</text>
</comment>
<dbReference type="PANTHER" id="PTHR13633">
    <property type="entry name" value="MITOCHONDRIAL TRANSCRIPTION RESCUE FACTOR 1"/>
    <property type="match status" value="1"/>
</dbReference>
<sequence>MDRSNIEKISQDPEDRLLLAKIWDKIQNGMHRNIPAATGFLSPREQEMARYLFGQQAELVFFGGYPEAERKSLLYLPDYLEEDFLTSEDSPVVCVEGSFYAGDCLTHRDILGSLIGAGVQRQAIGDIAVGDGCFFVFVTAQMAPFILQNLTQAGRVHLSLRRVSLDNLSLPQAKTREIRDTLASLRLDGVVSAGFSIGRSQAAQHIAAGRVAVDGQPWEKPDKQVSEGTKISLRGMGKICLKAVNGQTKKGRISVVIDRYV</sequence>
<dbReference type="GO" id="GO:0003723">
    <property type="term" value="F:RNA binding"/>
    <property type="evidence" value="ECO:0007669"/>
    <property type="project" value="UniProtKB-KW"/>
</dbReference>
<name>A0A9D0Z5U2_9FIRM</name>
<reference evidence="3" key="1">
    <citation type="submission" date="2020-10" db="EMBL/GenBank/DDBJ databases">
        <authorList>
            <person name="Gilroy R."/>
        </authorList>
    </citation>
    <scope>NUCLEOTIDE SEQUENCE</scope>
    <source>
        <strain evidence="3">13361</strain>
    </source>
</reference>
<keyword evidence="1" id="KW-0694">RNA-binding</keyword>
<dbReference type="Proteomes" id="UP000886796">
    <property type="component" value="Unassembled WGS sequence"/>
</dbReference>
<dbReference type="Gene3D" id="3.30.1370.160">
    <property type="match status" value="1"/>
</dbReference>
<dbReference type="Pfam" id="PF17774">
    <property type="entry name" value="YlmH_RBD"/>
    <property type="match status" value="1"/>
</dbReference>
<dbReference type="InterPro" id="IPR012677">
    <property type="entry name" value="Nucleotide-bd_a/b_plait_sf"/>
</dbReference>
<organism evidence="3 4">
    <name type="scientific">Candidatus Faecousia excrementigallinarum</name>
    <dbReference type="NCBI Taxonomy" id="2840806"/>
    <lineage>
        <taxon>Bacteria</taxon>
        <taxon>Bacillati</taxon>
        <taxon>Bacillota</taxon>
        <taxon>Clostridia</taxon>
        <taxon>Eubacteriales</taxon>
        <taxon>Oscillospiraceae</taxon>
        <taxon>Faecousia</taxon>
    </lineage>
</organism>
<dbReference type="SUPFAM" id="SSF55174">
    <property type="entry name" value="Alpha-L RNA-binding motif"/>
    <property type="match status" value="1"/>
</dbReference>
<dbReference type="EMBL" id="DVFK01000107">
    <property type="protein sequence ID" value="HIQ68368.1"/>
    <property type="molecule type" value="Genomic_DNA"/>
</dbReference>
<dbReference type="Pfam" id="PF01479">
    <property type="entry name" value="S4"/>
    <property type="match status" value="1"/>
</dbReference>
<dbReference type="InterPro" id="IPR040591">
    <property type="entry name" value="RqcP2_RBD"/>
</dbReference>
<feature type="domain" description="RNA-binding S4" evidence="2">
    <location>
        <begin position="185"/>
        <end position="247"/>
    </location>
</feature>
<evidence type="ECO:0000259" key="2">
    <source>
        <dbReference type="SMART" id="SM00363"/>
    </source>
</evidence>
<proteinExistence type="predicted"/>
<protein>
    <submittedName>
        <fullName evidence="3">RNA-binding protein</fullName>
    </submittedName>
</protein>
<gene>
    <name evidence="3" type="ORF">IAB74_07675</name>
</gene>
<reference evidence="3" key="2">
    <citation type="journal article" date="2021" name="PeerJ">
        <title>Extensive microbial diversity within the chicken gut microbiome revealed by metagenomics and culture.</title>
        <authorList>
            <person name="Gilroy R."/>
            <person name="Ravi A."/>
            <person name="Getino M."/>
            <person name="Pursley I."/>
            <person name="Horton D.L."/>
            <person name="Alikhan N.F."/>
            <person name="Baker D."/>
            <person name="Gharbi K."/>
            <person name="Hall N."/>
            <person name="Watson M."/>
            <person name="Adriaenssens E.M."/>
            <person name="Foster-Nyarko E."/>
            <person name="Jarju S."/>
            <person name="Secka A."/>
            <person name="Antonio M."/>
            <person name="Oren A."/>
            <person name="Chaudhuri R.R."/>
            <person name="La Ragione R."/>
            <person name="Hildebrand F."/>
            <person name="Pallen M.J."/>
        </authorList>
    </citation>
    <scope>NUCLEOTIDE SEQUENCE</scope>
    <source>
        <strain evidence="3">13361</strain>
    </source>
</reference>
<dbReference type="InterPro" id="IPR002942">
    <property type="entry name" value="S4_RNA-bd"/>
</dbReference>
<dbReference type="PANTHER" id="PTHR13633:SF3">
    <property type="entry name" value="MITOCHONDRIAL TRANSCRIPTION RESCUE FACTOR 1"/>
    <property type="match status" value="1"/>
</dbReference>
<dbReference type="Gene3D" id="3.30.70.330">
    <property type="match status" value="1"/>
</dbReference>
<evidence type="ECO:0000313" key="4">
    <source>
        <dbReference type="Proteomes" id="UP000886796"/>
    </source>
</evidence>
<dbReference type="CDD" id="cd00165">
    <property type="entry name" value="S4"/>
    <property type="match status" value="1"/>
</dbReference>
<evidence type="ECO:0000256" key="1">
    <source>
        <dbReference type="PROSITE-ProRule" id="PRU00182"/>
    </source>
</evidence>